<dbReference type="InterPro" id="IPR017255">
    <property type="entry name" value="AcTrfase_GNAT_prd"/>
</dbReference>
<protein>
    <submittedName>
        <fullName evidence="2">GNAT family N-acetyltransferase</fullName>
    </submittedName>
</protein>
<dbReference type="Proteomes" id="UP001057877">
    <property type="component" value="Chromosome"/>
</dbReference>
<name>A0ABY5S8A2_9BACL</name>
<reference evidence="2" key="1">
    <citation type="submission" date="2022-01" db="EMBL/GenBank/DDBJ databases">
        <title>Paenibacillus spongiae sp. nov., isolated from marine sponge.</title>
        <authorList>
            <person name="Li Z."/>
            <person name="Zhang M."/>
        </authorList>
    </citation>
    <scope>NUCLEOTIDE SEQUENCE</scope>
    <source>
        <strain evidence="2">PHS-Z3</strain>
    </source>
</reference>
<dbReference type="PANTHER" id="PTHR43072">
    <property type="entry name" value="N-ACETYLTRANSFERASE"/>
    <property type="match status" value="1"/>
</dbReference>
<keyword evidence="3" id="KW-1185">Reference proteome</keyword>
<dbReference type="InterPro" id="IPR016181">
    <property type="entry name" value="Acyl_CoA_acyltransferase"/>
</dbReference>
<organism evidence="2 3">
    <name type="scientific">Paenibacillus spongiae</name>
    <dbReference type="NCBI Taxonomy" id="2909671"/>
    <lineage>
        <taxon>Bacteria</taxon>
        <taxon>Bacillati</taxon>
        <taxon>Bacillota</taxon>
        <taxon>Bacilli</taxon>
        <taxon>Bacillales</taxon>
        <taxon>Paenibacillaceae</taxon>
        <taxon>Paenibacillus</taxon>
    </lineage>
</organism>
<dbReference type="PANTHER" id="PTHR43072:SF36">
    <property type="entry name" value="RIBOSOMAL-PROTEIN-ALANINE ACETYLTRANSFERASE"/>
    <property type="match status" value="1"/>
</dbReference>
<feature type="domain" description="N-acetyltransferase" evidence="1">
    <location>
        <begin position="1"/>
        <end position="145"/>
    </location>
</feature>
<evidence type="ECO:0000313" key="2">
    <source>
        <dbReference type="EMBL" id="UVI28938.1"/>
    </source>
</evidence>
<dbReference type="RefSeq" id="WP_258385025.1">
    <property type="nucleotide sequence ID" value="NZ_CP091430.1"/>
</dbReference>
<dbReference type="PIRSF" id="PIRSF037663">
    <property type="entry name" value="Acetyltransf_GNAT_prd"/>
    <property type="match status" value="1"/>
</dbReference>
<dbReference type="InterPro" id="IPR000182">
    <property type="entry name" value="GNAT_dom"/>
</dbReference>
<dbReference type="EMBL" id="CP091430">
    <property type="protein sequence ID" value="UVI28938.1"/>
    <property type="molecule type" value="Genomic_DNA"/>
</dbReference>
<sequence>MIIRNMEAADCRGILELASGWWGSEYSSDMFSKWYIAHFRETCLLAEENGRMIGFVMGFLSQTYPDEAYIRIVMVDPAYRGKGIGRALYHAFFERALAMKRSVIRCVTAPWKKESIAFHTRLGFILEPQDQEVDGIPVCMDYDGRGGSRVVFKKLLHAE</sequence>
<accession>A0ABY5S8A2</accession>
<proteinExistence type="predicted"/>
<dbReference type="SUPFAM" id="SSF55729">
    <property type="entry name" value="Acyl-CoA N-acyltransferases (Nat)"/>
    <property type="match status" value="1"/>
</dbReference>
<dbReference type="PROSITE" id="PS51186">
    <property type="entry name" value="GNAT"/>
    <property type="match status" value="1"/>
</dbReference>
<gene>
    <name evidence="2" type="ORF">L1F29_26380</name>
</gene>
<dbReference type="Pfam" id="PF00583">
    <property type="entry name" value="Acetyltransf_1"/>
    <property type="match status" value="1"/>
</dbReference>
<evidence type="ECO:0000313" key="3">
    <source>
        <dbReference type="Proteomes" id="UP001057877"/>
    </source>
</evidence>
<dbReference type="Gene3D" id="3.40.630.30">
    <property type="match status" value="1"/>
</dbReference>
<evidence type="ECO:0000259" key="1">
    <source>
        <dbReference type="PROSITE" id="PS51186"/>
    </source>
</evidence>
<dbReference type="CDD" id="cd04301">
    <property type="entry name" value="NAT_SF"/>
    <property type="match status" value="1"/>
</dbReference>